<dbReference type="EMBL" id="BDDD01000084">
    <property type="protein sequence ID" value="GAV58816.1"/>
    <property type="molecule type" value="Genomic_DNA"/>
</dbReference>
<gene>
    <name evidence="5" type="ORF">CFOL_v3_02349</name>
</gene>
<evidence type="ECO:0000256" key="2">
    <source>
        <dbReference type="ARBA" id="ARBA00022448"/>
    </source>
</evidence>
<organism evidence="5 6">
    <name type="scientific">Cephalotus follicularis</name>
    <name type="common">Albany pitcher plant</name>
    <dbReference type="NCBI Taxonomy" id="3775"/>
    <lineage>
        <taxon>Eukaryota</taxon>
        <taxon>Viridiplantae</taxon>
        <taxon>Streptophyta</taxon>
        <taxon>Embryophyta</taxon>
        <taxon>Tracheophyta</taxon>
        <taxon>Spermatophyta</taxon>
        <taxon>Magnoliopsida</taxon>
        <taxon>eudicotyledons</taxon>
        <taxon>Gunneridae</taxon>
        <taxon>Pentapetalae</taxon>
        <taxon>rosids</taxon>
        <taxon>fabids</taxon>
        <taxon>Oxalidales</taxon>
        <taxon>Cephalotaceae</taxon>
        <taxon>Cephalotus</taxon>
    </lineage>
</organism>
<evidence type="ECO:0000313" key="6">
    <source>
        <dbReference type="Proteomes" id="UP000187406"/>
    </source>
</evidence>
<dbReference type="InterPro" id="IPR036497">
    <property type="entry name" value="GLTP_sf"/>
</dbReference>
<keyword evidence="6" id="KW-1185">Reference proteome</keyword>
<dbReference type="GO" id="GO:0005829">
    <property type="term" value="C:cytosol"/>
    <property type="evidence" value="ECO:0007669"/>
    <property type="project" value="TreeGrafter"/>
</dbReference>
<dbReference type="GO" id="GO:1902387">
    <property type="term" value="F:ceramide 1-phosphate binding"/>
    <property type="evidence" value="ECO:0007669"/>
    <property type="project" value="TreeGrafter"/>
</dbReference>
<evidence type="ECO:0000259" key="4">
    <source>
        <dbReference type="Pfam" id="PF08718"/>
    </source>
</evidence>
<comment type="similarity">
    <text evidence="1">Belongs to the GLTP family.</text>
</comment>
<feature type="non-terminal residue" evidence="5">
    <location>
        <position position="1"/>
    </location>
</feature>
<dbReference type="Gene3D" id="1.10.3520.10">
    <property type="entry name" value="Glycolipid transfer protein"/>
    <property type="match status" value="1"/>
</dbReference>
<keyword evidence="3" id="KW-0445">Lipid transport</keyword>
<dbReference type="Pfam" id="PF08718">
    <property type="entry name" value="GLTP"/>
    <property type="match status" value="1"/>
</dbReference>
<dbReference type="FunCoup" id="A0A1Q3AST5">
    <property type="interactions" value="1645"/>
</dbReference>
<dbReference type="AlphaFoldDB" id="A0A1Q3AST5"/>
<feature type="domain" description="Glycolipid transfer protein" evidence="4">
    <location>
        <begin position="101"/>
        <end position="241"/>
    </location>
</feature>
<dbReference type="PANTHER" id="PTHR10219:SF34">
    <property type="entry name" value="GLYCOLIPID TRANSFER PROTEIN 3"/>
    <property type="match status" value="1"/>
</dbReference>
<dbReference type="STRING" id="3775.A0A1Q3AST5"/>
<dbReference type="Proteomes" id="UP000187406">
    <property type="component" value="Unassembled WGS sequence"/>
</dbReference>
<comment type="caution">
    <text evidence="5">The sequence shown here is derived from an EMBL/GenBank/DDBJ whole genome shotgun (WGS) entry which is preliminary data.</text>
</comment>
<dbReference type="FunFam" id="1.10.3520.10:FF:000008">
    <property type="entry name" value="Glycolipid transfer protein 2"/>
    <property type="match status" value="1"/>
</dbReference>
<dbReference type="SUPFAM" id="SSF110004">
    <property type="entry name" value="Glycolipid transfer protein, GLTP"/>
    <property type="match status" value="1"/>
</dbReference>
<name>A0A1Q3AST5_CEPFO</name>
<keyword evidence="2" id="KW-0813">Transport</keyword>
<sequence length="284" mass="33044">QALKNYIKSKIYVKKINVHDLEIIYKFVIDRTTPCLVTKTYELRGILYMYVNNNQEEKEVIDSEMKRMREMEKSELKSAIEELSMMIQLRPADNKHDGAHVPTRPFLHVCDLVIQVLDKIGPTMAVFRQDICQNVQRLEMLYESDPSKYSNLVEMLKKEVIEGNAKKGPSCSKAFVWLTRSLDFTVALLRRLLKYQGESMEQAVEESYNITLKPRHGWISSIAVKVALKLVPDNKTFTNILMAKNENYDNLEEDMQTFISLLEPVLEDNHSILRFYRLDGLKST</sequence>
<evidence type="ECO:0000256" key="1">
    <source>
        <dbReference type="ARBA" id="ARBA00007148"/>
    </source>
</evidence>
<evidence type="ECO:0000256" key="3">
    <source>
        <dbReference type="ARBA" id="ARBA00023055"/>
    </source>
</evidence>
<protein>
    <submittedName>
        <fullName evidence="5">GLTP domain-containing protein</fullName>
    </submittedName>
</protein>
<evidence type="ECO:0000313" key="5">
    <source>
        <dbReference type="EMBL" id="GAV58816.1"/>
    </source>
</evidence>
<reference evidence="6" key="1">
    <citation type="submission" date="2016-04" db="EMBL/GenBank/DDBJ databases">
        <title>Cephalotus genome sequencing.</title>
        <authorList>
            <person name="Fukushima K."/>
            <person name="Hasebe M."/>
            <person name="Fang X."/>
        </authorList>
    </citation>
    <scope>NUCLEOTIDE SEQUENCE [LARGE SCALE GENOMIC DNA]</scope>
    <source>
        <strain evidence="6">cv. St1</strain>
    </source>
</reference>
<dbReference type="InterPro" id="IPR014830">
    <property type="entry name" value="Glycolipid_transfer_prot_dom"/>
</dbReference>
<dbReference type="PANTHER" id="PTHR10219">
    <property type="entry name" value="GLYCOLIPID TRANSFER PROTEIN-RELATED"/>
    <property type="match status" value="1"/>
</dbReference>
<dbReference type="OrthoDB" id="205255at2759"/>
<dbReference type="InParanoid" id="A0A1Q3AST5"/>
<accession>A0A1Q3AST5</accession>
<dbReference type="GO" id="GO:0016020">
    <property type="term" value="C:membrane"/>
    <property type="evidence" value="ECO:0007669"/>
    <property type="project" value="TreeGrafter"/>
</dbReference>
<dbReference type="GO" id="GO:1902388">
    <property type="term" value="F:ceramide 1-phosphate transfer activity"/>
    <property type="evidence" value="ECO:0007669"/>
    <property type="project" value="TreeGrafter"/>
</dbReference>
<proteinExistence type="inferred from homology"/>